<keyword evidence="2" id="KW-0328">Glycosyltransferase</keyword>
<keyword evidence="4" id="KW-0472">Membrane</keyword>
<keyword evidence="4" id="KW-0812">Transmembrane</keyword>
<evidence type="ECO:0008006" key="8">
    <source>
        <dbReference type="Google" id="ProtNLM"/>
    </source>
</evidence>
<feature type="chain" id="PRO_5036210125" description="UDP-glucuronosyltransferase" evidence="5">
    <location>
        <begin position="22"/>
        <end position="554"/>
    </location>
</feature>
<keyword evidence="3" id="KW-0808">Transferase</keyword>
<name>A0A7R9BM22_9CRUS</name>
<dbReference type="InterPro" id="IPR002213">
    <property type="entry name" value="UDP_glucos_trans"/>
</dbReference>
<dbReference type="Proteomes" id="UP000678499">
    <property type="component" value="Unassembled WGS sequence"/>
</dbReference>
<feature type="signal peptide" evidence="5">
    <location>
        <begin position="1"/>
        <end position="21"/>
    </location>
</feature>
<evidence type="ECO:0000256" key="3">
    <source>
        <dbReference type="ARBA" id="ARBA00022679"/>
    </source>
</evidence>
<dbReference type="Pfam" id="PF00201">
    <property type="entry name" value="UDPGT"/>
    <property type="match status" value="1"/>
</dbReference>
<dbReference type="EMBL" id="OA882731">
    <property type="protein sequence ID" value="CAD7276735.1"/>
    <property type="molecule type" value="Genomic_DNA"/>
</dbReference>
<dbReference type="Gene3D" id="3.40.50.2000">
    <property type="entry name" value="Glycogen Phosphorylase B"/>
    <property type="match status" value="2"/>
</dbReference>
<accession>A0A7R9BM22</accession>
<keyword evidence="7" id="KW-1185">Reference proteome</keyword>
<dbReference type="EMBL" id="CAJPEX010000694">
    <property type="protein sequence ID" value="CAG0916887.1"/>
    <property type="molecule type" value="Genomic_DNA"/>
</dbReference>
<dbReference type="PANTHER" id="PTHR48043:SF27">
    <property type="entry name" value="UDP-GLUCURONOSYLTRANSFERASE"/>
    <property type="match status" value="1"/>
</dbReference>
<gene>
    <name evidence="6" type="ORF">NMOB1V02_LOCUS4485</name>
</gene>
<evidence type="ECO:0000313" key="6">
    <source>
        <dbReference type="EMBL" id="CAD7276735.1"/>
    </source>
</evidence>
<evidence type="ECO:0000256" key="2">
    <source>
        <dbReference type="ARBA" id="ARBA00022676"/>
    </source>
</evidence>
<keyword evidence="5" id="KW-0732">Signal</keyword>
<dbReference type="GO" id="GO:0008194">
    <property type="term" value="F:UDP-glycosyltransferase activity"/>
    <property type="evidence" value="ECO:0007669"/>
    <property type="project" value="InterPro"/>
</dbReference>
<dbReference type="CDD" id="cd03784">
    <property type="entry name" value="GT1_Gtf-like"/>
    <property type="match status" value="1"/>
</dbReference>
<feature type="transmembrane region" description="Helical" evidence="4">
    <location>
        <begin position="517"/>
        <end position="536"/>
    </location>
</feature>
<organism evidence="6">
    <name type="scientific">Notodromas monacha</name>
    <dbReference type="NCBI Taxonomy" id="399045"/>
    <lineage>
        <taxon>Eukaryota</taxon>
        <taxon>Metazoa</taxon>
        <taxon>Ecdysozoa</taxon>
        <taxon>Arthropoda</taxon>
        <taxon>Crustacea</taxon>
        <taxon>Oligostraca</taxon>
        <taxon>Ostracoda</taxon>
        <taxon>Podocopa</taxon>
        <taxon>Podocopida</taxon>
        <taxon>Cypridocopina</taxon>
        <taxon>Cypridoidea</taxon>
        <taxon>Cyprididae</taxon>
        <taxon>Notodromas</taxon>
    </lineage>
</organism>
<evidence type="ECO:0000256" key="5">
    <source>
        <dbReference type="SAM" id="SignalP"/>
    </source>
</evidence>
<dbReference type="SUPFAM" id="SSF53756">
    <property type="entry name" value="UDP-Glycosyltransferase/glycogen phosphorylase"/>
    <property type="match status" value="1"/>
</dbReference>
<evidence type="ECO:0000256" key="4">
    <source>
        <dbReference type="SAM" id="Phobius"/>
    </source>
</evidence>
<evidence type="ECO:0000313" key="7">
    <source>
        <dbReference type="Proteomes" id="UP000678499"/>
    </source>
</evidence>
<dbReference type="PANTHER" id="PTHR48043">
    <property type="entry name" value="EG:EG0003.4 PROTEIN-RELATED"/>
    <property type="match status" value="1"/>
</dbReference>
<evidence type="ECO:0000256" key="1">
    <source>
        <dbReference type="ARBA" id="ARBA00009995"/>
    </source>
</evidence>
<comment type="similarity">
    <text evidence="1">Belongs to the UDP-glycosyltransferase family.</text>
</comment>
<dbReference type="AlphaFoldDB" id="A0A7R9BM22"/>
<protein>
    <recommendedName>
        <fullName evidence="8">UDP-glucuronosyltransferase</fullName>
    </recommendedName>
</protein>
<reference evidence="6" key="1">
    <citation type="submission" date="2020-11" db="EMBL/GenBank/DDBJ databases">
        <authorList>
            <person name="Tran Van P."/>
        </authorList>
    </citation>
    <scope>NUCLEOTIDE SEQUENCE</scope>
</reference>
<sequence length="554" mass="61630">MENWLFVCAIFLLRIGEFCDASSRILMLAPVATSSHLTVFRTLGQGLAKRGHHVRILHTLETTTLEQGLFGPGTGKTNTSSGQEWLSDSINGTYVEISPSGIANLFGKYFDNPFQFQREARNGKGTMRMKKMYGILRDSCADVYGDPDFLDTVMRKKFDLVIVQGILNDCVLGAVDKMGVPFMYLSPGPLFPSVQWSLGTPWSVSSAPAPFVQGFGVPKTMLNRLRNLMASAAETFMSNKLGAWATEPVVNSAFGDSARMFDLAAVKRNVSFVLVNQLAAFDYTRPQASNSALVGGMHCRPAGNIEEKELLTFLDNAENGVAYFSLGSTALSTDMPRELRQVFIKTFAKLQMKVVWKLETSRMTPEEIATIPPNVFVSPWLPQQDLLGHKNVKVFLTHGGILSVQEATYHGVPMIGIPIGSDQDMNLQRATSDGRAIVLDFDTLTPKEIISAIRRVISEKSFRENAVAGLHLMRDQPIHPLNRAIFWTEYVIRHNGAKHLRNEGASLPWIPYLNLDLYAMMLIMILVISWCFSRVVRWGFKKLKVAMAPKHSIS</sequence>
<dbReference type="OrthoDB" id="5835829at2759"/>
<dbReference type="FunFam" id="3.40.50.2000:FF:000050">
    <property type="entry name" value="UDP-glucuronosyltransferase"/>
    <property type="match status" value="1"/>
</dbReference>
<keyword evidence="4" id="KW-1133">Transmembrane helix</keyword>
<dbReference type="InterPro" id="IPR050271">
    <property type="entry name" value="UDP-glycosyltransferase"/>
</dbReference>
<proteinExistence type="inferred from homology"/>